<feature type="domain" description="Alpha/beta hydrolase fold-3" evidence="2">
    <location>
        <begin position="139"/>
        <end position="300"/>
    </location>
</feature>
<reference evidence="3 4" key="1">
    <citation type="submission" date="2024-02" db="EMBL/GenBank/DDBJ databases">
        <title>First draft genome assembly of two strains of Seiridium cardinale.</title>
        <authorList>
            <person name="Emiliani G."/>
            <person name="Scali E."/>
        </authorList>
    </citation>
    <scope>NUCLEOTIDE SEQUENCE [LARGE SCALE GENOMIC DNA]</scope>
    <source>
        <strain evidence="3 4">BM-138-000479</strain>
    </source>
</reference>
<keyword evidence="4" id="KW-1185">Reference proteome</keyword>
<dbReference type="InterPro" id="IPR050300">
    <property type="entry name" value="GDXG_lipolytic_enzyme"/>
</dbReference>
<evidence type="ECO:0000259" key="2">
    <source>
        <dbReference type="Pfam" id="PF07859"/>
    </source>
</evidence>
<dbReference type="EMBL" id="JARVKM010000023">
    <property type="protein sequence ID" value="KAK9777149.1"/>
    <property type="molecule type" value="Genomic_DNA"/>
</dbReference>
<accession>A0ABR2XTK3</accession>
<keyword evidence="1" id="KW-0378">Hydrolase</keyword>
<evidence type="ECO:0000256" key="1">
    <source>
        <dbReference type="ARBA" id="ARBA00022801"/>
    </source>
</evidence>
<dbReference type="Gene3D" id="3.40.50.1820">
    <property type="entry name" value="alpha/beta hydrolase"/>
    <property type="match status" value="1"/>
</dbReference>
<organism evidence="3 4">
    <name type="scientific">Seiridium cardinale</name>
    <dbReference type="NCBI Taxonomy" id="138064"/>
    <lineage>
        <taxon>Eukaryota</taxon>
        <taxon>Fungi</taxon>
        <taxon>Dikarya</taxon>
        <taxon>Ascomycota</taxon>
        <taxon>Pezizomycotina</taxon>
        <taxon>Sordariomycetes</taxon>
        <taxon>Xylariomycetidae</taxon>
        <taxon>Amphisphaeriales</taxon>
        <taxon>Sporocadaceae</taxon>
        <taxon>Seiridium</taxon>
    </lineage>
</organism>
<dbReference type="InterPro" id="IPR013094">
    <property type="entry name" value="AB_hydrolase_3"/>
</dbReference>
<dbReference type="SUPFAM" id="SSF53474">
    <property type="entry name" value="alpha/beta-Hydrolases"/>
    <property type="match status" value="1"/>
</dbReference>
<evidence type="ECO:0000313" key="3">
    <source>
        <dbReference type="EMBL" id="KAK9777149.1"/>
    </source>
</evidence>
<feature type="domain" description="Alpha/beta hydrolase fold-3" evidence="2">
    <location>
        <begin position="84"/>
        <end position="120"/>
    </location>
</feature>
<evidence type="ECO:0000313" key="4">
    <source>
        <dbReference type="Proteomes" id="UP001465668"/>
    </source>
</evidence>
<dbReference type="Pfam" id="PF07859">
    <property type="entry name" value="Abhydrolase_3"/>
    <property type="match status" value="2"/>
</dbReference>
<dbReference type="PANTHER" id="PTHR48081:SF8">
    <property type="entry name" value="ALPHA_BETA HYDROLASE FOLD-3 DOMAIN-CONTAINING PROTEIN-RELATED"/>
    <property type="match status" value="1"/>
</dbReference>
<protein>
    <submittedName>
        <fullName evidence="3">Lipase esterase family protein</fullName>
    </submittedName>
</protein>
<proteinExistence type="predicted"/>
<gene>
    <name evidence="3" type="ORF">SCAR479_06217</name>
</gene>
<dbReference type="PANTHER" id="PTHR48081">
    <property type="entry name" value="AB HYDROLASE SUPERFAMILY PROTEIN C4A8.06C"/>
    <property type="match status" value="1"/>
</dbReference>
<name>A0ABR2XTK3_9PEZI</name>
<dbReference type="Proteomes" id="UP001465668">
    <property type="component" value="Unassembled WGS sequence"/>
</dbReference>
<sequence length="307" mass="33761">MSPEWARVAPEHEKIERVIETLYSLPIAEFRKVPYRPPPMSTDVPIPGRDISIREAKVPVRDGHDISIRIYEPLNLGQNHMLFFNIHGGGWTVGSPETEEAQNRLIAARNEAVVVSVDYRKYKILVATSPAYPSLTLFRAPEYPFPYALNDCYDVLLWCISSSESLGVEKDSIILGGGSAGANIVAALAQIVRDEGINGIIGQVLNIPVTCHPDHFPRSEYEYGSYTQNANAPIVNAARMRLYWSYYLPSGAADPRASPLLASSLAGLPPALIQVAGMDPLRDEGLAYAQALKDSGHGFEAKLIFRD</sequence>
<comment type="caution">
    <text evidence="3">The sequence shown here is derived from an EMBL/GenBank/DDBJ whole genome shotgun (WGS) entry which is preliminary data.</text>
</comment>
<dbReference type="InterPro" id="IPR029058">
    <property type="entry name" value="AB_hydrolase_fold"/>
</dbReference>